<dbReference type="STRING" id="937775.Metlim_2647"/>
<dbReference type="EMBL" id="CM001436">
    <property type="protein sequence ID" value="EHQ36688.1"/>
    <property type="molecule type" value="Genomic_DNA"/>
</dbReference>
<keyword evidence="3" id="KW-0133">Cell shape</keyword>
<evidence type="ECO:0000259" key="7">
    <source>
        <dbReference type="Pfam" id="PF13480"/>
    </source>
</evidence>
<gene>
    <name evidence="8" type="ORF">Metlim_2647</name>
</gene>
<dbReference type="PANTHER" id="PTHR36174:SF1">
    <property type="entry name" value="LIPID II:GLYCINE GLYCYLTRANSFERASE"/>
    <property type="match status" value="1"/>
</dbReference>
<keyword evidence="4" id="KW-0573">Peptidoglycan synthesis</keyword>
<dbReference type="InParanoid" id="H1Z4E0"/>
<dbReference type="HOGENOM" id="CLU_042156_1_0_2"/>
<evidence type="ECO:0000256" key="3">
    <source>
        <dbReference type="ARBA" id="ARBA00022960"/>
    </source>
</evidence>
<keyword evidence="9" id="KW-1185">Reference proteome</keyword>
<dbReference type="GO" id="GO:0016755">
    <property type="term" value="F:aminoacyltransferase activity"/>
    <property type="evidence" value="ECO:0007669"/>
    <property type="project" value="InterPro"/>
</dbReference>
<dbReference type="SUPFAM" id="SSF55729">
    <property type="entry name" value="Acyl-CoA N-acyltransferases (Nat)"/>
    <property type="match status" value="1"/>
</dbReference>
<dbReference type="GO" id="GO:0044038">
    <property type="term" value="P:cell wall macromolecule biosynthetic process"/>
    <property type="evidence" value="ECO:0007669"/>
    <property type="project" value="InterPro"/>
</dbReference>
<dbReference type="RefSeq" id="WP_004079186.1">
    <property type="nucleotide sequence ID" value="NZ_CM001436.1"/>
</dbReference>
<reference evidence="8 9" key="1">
    <citation type="submission" date="2011-10" db="EMBL/GenBank/DDBJ databases">
        <title>The Improved High-Quality Draft genome of Methanoplanus limicola DSM 2279.</title>
        <authorList>
            <consortium name="US DOE Joint Genome Institute (JGI-PGF)"/>
            <person name="Lucas S."/>
            <person name="Copeland A."/>
            <person name="Lapidus A."/>
            <person name="Glavina del Rio T."/>
            <person name="Dalin E."/>
            <person name="Tice H."/>
            <person name="Bruce D."/>
            <person name="Goodwin L."/>
            <person name="Pitluck S."/>
            <person name="Peters L."/>
            <person name="Mikhailova N."/>
            <person name="Lu M."/>
            <person name="Kyrpides N."/>
            <person name="Mavromatis K."/>
            <person name="Ivanova N."/>
            <person name="Markowitz V."/>
            <person name="Cheng J.-F."/>
            <person name="Hugenholtz P."/>
            <person name="Woyke T."/>
            <person name="Wu D."/>
            <person name="Wirth R."/>
            <person name="Brambilla E.-M."/>
            <person name="Klenk H.-P."/>
            <person name="Eisen J.A."/>
        </authorList>
    </citation>
    <scope>NUCLEOTIDE SEQUENCE [LARGE SCALE GENOMIC DNA]</scope>
    <source>
        <strain evidence="8 9">DSM 2279</strain>
    </source>
</reference>
<sequence>MRKILRQIPENEWRKYINCCSNATIYHTPEWKTFLEKTFGYKPYYIFATDEYGQLAGMLPQFHVKSILTGNRLCSVPFSHECGCLGDNYICTALTNEAINLNRQLNIGKIEIRDSINNSVFEGKSTFCTHKIELSQNLDEIWKKMDKGSVRWAVNKAKKLGVKVNSSINIEDLKEFYELNCITKHNLGVPCHPWDFFKNLFDFLEGHVKMYLSEYNGNIIGGGIMLYYKDKVIYGYGAANPDYLKLYPYNAFIWKSIEDACINGYQMYDFGRTSYDNTGLIKFKERWGTQEKKLWYSYYPKYTNSSLKDRNSGYSQFANKAVRVIPMPIYKAFSKSIFSHLG</sequence>
<dbReference type="Gene3D" id="3.40.630.30">
    <property type="match status" value="1"/>
</dbReference>
<organism evidence="8 9">
    <name type="scientific">Methanoplanus limicola DSM 2279</name>
    <dbReference type="NCBI Taxonomy" id="937775"/>
    <lineage>
        <taxon>Archaea</taxon>
        <taxon>Methanobacteriati</taxon>
        <taxon>Methanobacteriota</taxon>
        <taxon>Stenosarchaea group</taxon>
        <taxon>Methanomicrobia</taxon>
        <taxon>Methanomicrobiales</taxon>
        <taxon>Methanomicrobiaceae</taxon>
        <taxon>Methanoplanus</taxon>
    </lineage>
</organism>
<dbReference type="GO" id="GO:0071555">
    <property type="term" value="P:cell wall organization"/>
    <property type="evidence" value="ECO:0007669"/>
    <property type="project" value="UniProtKB-KW"/>
</dbReference>
<dbReference type="PATRIC" id="fig|937775.9.peg.2977"/>
<evidence type="ECO:0000256" key="1">
    <source>
        <dbReference type="ARBA" id="ARBA00009943"/>
    </source>
</evidence>
<dbReference type="PROSITE" id="PS51191">
    <property type="entry name" value="FEMABX"/>
    <property type="match status" value="1"/>
</dbReference>
<evidence type="ECO:0000256" key="6">
    <source>
        <dbReference type="ARBA" id="ARBA00023316"/>
    </source>
</evidence>
<feature type="domain" description="BioF2-like acetyltransferase" evidence="7">
    <location>
        <begin position="154"/>
        <end position="275"/>
    </location>
</feature>
<accession>H1Z4E0</accession>
<dbReference type="PANTHER" id="PTHR36174">
    <property type="entry name" value="LIPID II:GLYCINE GLYCYLTRANSFERASE"/>
    <property type="match status" value="1"/>
</dbReference>
<evidence type="ECO:0000313" key="8">
    <source>
        <dbReference type="EMBL" id="EHQ36688.1"/>
    </source>
</evidence>
<evidence type="ECO:0000256" key="4">
    <source>
        <dbReference type="ARBA" id="ARBA00022984"/>
    </source>
</evidence>
<evidence type="ECO:0000256" key="2">
    <source>
        <dbReference type="ARBA" id="ARBA00022679"/>
    </source>
</evidence>
<dbReference type="Pfam" id="PF13480">
    <property type="entry name" value="Acetyltransf_6"/>
    <property type="match status" value="1"/>
</dbReference>
<proteinExistence type="inferred from homology"/>
<dbReference type="OrthoDB" id="135106at2157"/>
<dbReference type="InterPro" id="IPR050644">
    <property type="entry name" value="PG_Glycine_Bridge_Synth"/>
</dbReference>
<dbReference type="InterPro" id="IPR003447">
    <property type="entry name" value="FEMABX"/>
</dbReference>
<dbReference type="Proteomes" id="UP000005741">
    <property type="component" value="Chromosome"/>
</dbReference>
<dbReference type="GO" id="GO:0008360">
    <property type="term" value="P:regulation of cell shape"/>
    <property type="evidence" value="ECO:0007669"/>
    <property type="project" value="UniProtKB-KW"/>
</dbReference>
<dbReference type="AlphaFoldDB" id="H1Z4E0"/>
<keyword evidence="6" id="KW-0961">Cell wall biogenesis/degradation</keyword>
<name>H1Z4E0_9EURY</name>
<keyword evidence="5" id="KW-0012">Acyltransferase</keyword>
<comment type="similarity">
    <text evidence="1">Belongs to the FemABX family.</text>
</comment>
<dbReference type="InterPro" id="IPR038740">
    <property type="entry name" value="BioF2-like_GNAT_dom"/>
</dbReference>
<keyword evidence="2" id="KW-0808">Transferase</keyword>
<evidence type="ECO:0000256" key="5">
    <source>
        <dbReference type="ARBA" id="ARBA00023315"/>
    </source>
</evidence>
<evidence type="ECO:0000313" key="9">
    <source>
        <dbReference type="Proteomes" id="UP000005741"/>
    </source>
</evidence>
<protein>
    <recommendedName>
        <fullName evidence="7">BioF2-like acetyltransferase domain-containing protein</fullName>
    </recommendedName>
</protein>
<dbReference type="InterPro" id="IPR016181">
    <property type="entry name" value="Acyl_CoA_acyltransferase"/>
</dbReference>